<dbReference type="AlphaFoldDB" id="A0A0D2XNV9"/>
<evidence type="ECO:0000313" key="1">
    <source>
        <dbReference type="EnsemblFungi" id="FOXG_05644P0"/>
    </source>
</evidence>
<name>A0A0D2XNV9_FUSOF</name>
<organism evidence="1 2">
    <name type="scientific">Fusarium oxysporum (strain Fo5176)</name>
    <name type="common">Fusarium vascular wilt</name>
    <dbReference type="NCBI Taxonomy" id="660025"/>
    <lineage>
        <taxon>Eukaryota</taxon>
        <taxon>Fungi</taxon>
        <taxon>Dikarya</taxon>
        <taxon>Ascomycota</taxon>
        <taxon>Pezizomycotina</taxon>
        <taxon>Sordariomycetes</taxon>
        <taxon>Hypocreomycetidae</taxon>
        <taxon>Hypocreales</taxon>
        <taxon>Nectriaceae</taxon>
        <taxon>Fusarium</taxon>
        <taxon>Fusarium oxysporum species complex</taxon>
    </lineage>
</organism>
<protein>
    <submittedName>
        <fullName evidence="1">Uncharacterized protein</fullName>
    </submittedName>
</protein>
<dbReference type="Gene3D" id="2.40.400.10">
    <property type="entry name" value="Acetoacetate decarboxylase-like"/>
    <property type="match status" value="1"/>
</dbReference>
<reference evidence="1" key="2">
    <citation type="submission" date="2025-08" db="UniProtKB">
        <authorList>
            <consortium name="EnsemblFungi"/>
        </authorList>
    </citation>
    <scope>IDENTIFICATION</scope>
    <source>
        <strain evidence="1">4287 / CBS 123668 / FGSC 9935 / NRRL 34936</strain>
    </source>
</reference>
<proteinExistence type="predicted"/>
<dbReference type="EnsemblFungi" id="FOXG_05644T0">
    <property type="protein sequence ID" value="FOXG_05644P0"/>
    <property type="gene ID" value="FOXG_05644"/>
</dbReference>
<dbReference type="GO" id="GO:0016829">
    <property type="term" value="F:lyase activity"/>
    <property type="evidence" value="ECO:0007669"/>
    <property type="project" value="InterPro"/>
</dbReference>
<dbReference type="InterPro" id="IPR023375">
    <property type="entry name" value="ADC_dom_sf"/>
</dbReference>
<dbReference type="Pfam" id="PF06314">
    <property type="entry name" value="ADC"/>
    <property type="match status" value="1"/>
</dbReference>
<dbReference type="Proteomes" id="UP000002489">
    <property type="component" value="Unassembled WGS sequence"/>
</dbReference>
<dbReference type="InterPro" id="IPR010451">
    <property type="entry name" value="Acetoacetate_decarboxylase"/>
</dbReference>
<dbReference type="VEuPathDB" id="FungiDB:FOXG_05644"/>
<accession>A0A0D2XNV9</accession>
<evidence type="ECO:0000313" key="2">
    <source>
        <dbReference type="Proteomes" id="UP000002489"/>
    </source>
</evidence>
<reference evidence="2" key="1">
    <citation type="journal article" date="2012" name="Mol. Plant Microbe Interact.">
        <title>A highly conserved effector in Fusarium oxysporum is required for full virulence on Arabidopsis.</title>
        <authorList>
            <person name="Thatcher L.F."/>
            <person name="Gardiner D.M."/>
            <person name="Kazan K."/>
            <person name="Manners J."/>
        </authorList>
    </citation>
    <scope>NUCLEOTIDE SEQUENCE [LARGE SCALE GENOMIC DNA]</scope>
    <source>
        <strain evidence="2">Fo5176</strain>
    </source>
</reference>
<sequence length="276" mass="30701">MGYVKTAEEVEAYDSFYTKVNSNVHAVGAAFVTTEEFARSVVPPCFEIPSPPTGSFYACTNCEEIDGERTGEDEEAGVVAIDVLYEGRPGSYSLSVFVTRDQSMATGREAWSMPKKLGEVHLMGNGLKAIVMAQRKGAEMRLETVLKAPEFFSSPEPTTSTFYELKTGINAAGGLQHAPVLIEFQVTQRTYMHQDADVNKTEIFLKGTDDDPLHTVPVRQITSAYSSGFIMNTKVCRQVQLATDVDYRPYMYGRFFDDWPRTAAKAKKARQSHQQN</sequence>
<gene>
    <name evidence="1" type="primary">28947605</name>
</gene>
<dbReference type="SUPFAM" id="SSF160104">
    <property type="entry name" value="Acetoacetate decarboxylase-like"/>
    <property type="match status" value="1"/>
</dbReference>